<proteinExistence type="predicted"/>
<comment type="caution">
    <text evidence="1">The sequence shown here is derived from an EMBL/GenBank/DDBJ whole genome shotgun (WGS) entry which is preliminary data.</text>
</comment>
<organism evidence="1 2">
    <name type="scientific">Chryseosolibacter indicus</name>
    <dbReference type="NCBI Taxonomy" id="2782351"/>
    <lineage>
        <taxon>Bacteria</taxon>
        <taxon>Pseudomonadati</taxon>
        <taxon>Bacteroidota</taxon>
        <taxon>Cytophagia</taxon>
        <taxon>Cytophagales</taxon>
        <taxon>Chryseotaleaceae</taxon>
        <taxon>Chryseosolibacter</taxon>
    </lineage>
</organism>
<gene>
    <name evidence="1" type="ORF">KK060_06705</name>
</gene>
<keyword evidence="2" id="KW-1185">Reference proteome</keyword>
<accession>A0ABS5VND2</accession>
<reference evidence="1 2" key="1">
    <citation type="submission" date="2021-05" db="EMBL/GenBank/DDBJ databases">
        <title>A Polyphasic approach of four new species of the genus Ohtaekwangia: Ohtaekwangia histidinii sp. nov., Ohtaekwangia cretensis sp. nov., Ohtaekwangia indiensis sp. nov., Ohtaekwangia reichenbachii sp. nov. from diverse environment.</title>
        <authorList>
            <person name="Octaviana S."/>
        </authorList>
    </citation>
    <scope>NUCLEOTIDE SEQUENCE [LARGE SCALE GENOMIC DNA]</scope>
    <source>
        <strain evidence="1 2">PWU20</strain>
    </source>
</reference>
<dbReference type="Proteomes" id="UP000772618">
    <property type="component" value="Unassembled WGS sequence"/>
</dbReference>
<sequence length="322" mass="36549">MAFKLTSSVKFSGFKDVRPSELEWERSVENFSDWAKVKLPNRALLSTYQHVQTGTQFKEGDRVEIYAGYDNDNDLQFKGFIRRVNFTVPVEIECEGYSYQLRKKQGFNYSAQNITVKKLLTEVLKGTDIKLHNAIPNIPLDKVLFKNCTGLQVLEWLKEKCLLSVIFNYDELYVGGLMLPPSKTVRFRLGWNVVKDDQLKFNEKEFAEVKITVGRRDKDGKTKSKSAAPKVISGEKKLRTLITDSATQATIAEQQRKKFIGQGYEGVITAFLKPHFEPGMTVEISDPQYEARKGKYFGLGVRGSLSKSGGRQKIKIGYSLSA</sequence>
<evidence type="ECO:0000313" key="2">
    <source>
        <dbReference type="Proteomes" id="UP000772618"/>
    </source>
</evidence>
<name>A0ABS5VND2_9BACT</name>
<dbReference type="SUPFAM" id="SSF69279">
    <property type="entry name" value="Phage tail proteins"/>
    <property type="match status" value="1"/>
</dbReference>
<evidence type="ECO:0008006" key="3">
    <source>
        <dbReference type="Google" id="ProtNLM"/>
    </source>
</evidence>
<evidence type="ECO:0000313" key="1">
    <source>
        <dbReference type="EMBL" id="MBT1702962.1"/>
    </source>
</evidence>
<dbReference type="EMBL" id="JAHESD010000010">
    <property type="protein sequence ID" value="MBT1702962.1"/>
    <property type="molecule type" value="Genomic_DNA"/>
</dbReference>
<protein>
    <recommendedName>
        <fullName evidence="3">Phage protein D</fullName>
    </recommendedName>
</protein>
<dbReference type="RefSeq" id="WP_254152932.1">
    <property type="nucleotide sequence ID" value="NZ_JAHESD010000010.1"/>
</dbReference>